<dbReference type="Pfam" id="PF00067">
    <property type="entry name" value="p450"/>
    <property type="match status" value="1"/>
</dbReference>
<dbReference type="GO" id="GO:0016020">
    <property type="term" value="C:membrane"/>
    <property type="evidence" value="ECO:0007669"/>
    <property type="project" value="TreeGrafter"/>
</dbReference>
<comment type="similarity">
    <text evidence="1">Belongs to the cytochrome P450 family.</text>
</comment>
<evidence type="ECO:0000256" key="2">
    <source>
        <dbReference type="ARBA" id="ARBA00023033"/>
    </source>
</evidence>
<organism evidence="5">
    <name type="scientific">Chamberlinius hualienensis</name>
    <dbReference type="NCBI Taxonomy" id="1551368"/>
    <lineage>
        <taxon>Eukaryota</taxon>
        <taxon>Metazoa</taxon>
        <taxon>Ecdysozoa</taxon>
        <taxon>Arthropoda</taxon>
        <taxon>Myriapoda</taxon>
        <taxon>Diplopoda</taxon>
        <taxon>Helminthomorpha</taxon>
        <taxon>Polydesmida</taxon>
        <taxon>Paradoxosomatidae</taxon>
        <taxon>Chamberlinius</taxon>
    </lineage>
</organism>
<evidence type="ECO:0000313" key="5">
    <source>
        <dbReference type="EMBL" id="BAV93936.1"/>
    </source>
</evidence>
<keyword evidence="2" id="KW-0560">Oxidoreductase</keyword>
<dbReference type="InterPro" id="IPR002401">
    <property type="entry name" value="Cyt_P450_E_grp-I"/>
</dbReference>
<dbReference type="InterPro" id="IPR052666">
    <property type="entry name" value="CYP450_20A1-like"/>
</dbReference>
<dbReference type="PANTHER" id="PTHR24280">
    <property type="entry name" value="CYTOCHROME P450 20A1"/>
    <property type="match status" value="1"/>
</dbReference>
<keyword evidence="2" id="KW-0503">Monooxygenase</keyword>
<sequence>MSIALLLLSAGVVILLVFLIIFRVNRNSTEQPLPGPPHVINEMDVFSKRGGGMPKFVIELHQKYGPIVFFTIGNLKMVSIGSPELYKEHQHLFDRPVELFIILVEVLGKGTIQIANGERGKFLHKSLSRPFSFPECKNYYPMLRKIGNSFVNKLETLPKHSHVPLLENMLILIIKEVLLVAFGYEFDDEDIARKQLQNYKDAFGDVFYGDEEAVKTKDENMYKGIVRYRQLLIDVLNNRLKTRHMDSNTHFVDVLLDLGLDKDEELDNAVSFFTAAFHTTAHLLTWLLYYLGEFQHIQDKVRLELDNVLKGADVSNDNLQQLTYLHQVIDETLRTSFVAPFAARVSDVDVQLGGYTVPANTPVVHCLGHSLTDPKYWSNPGTLPSTEFDPERFSEEHCKNRPALSFAPFGFAGKRICPGYRFAYVVAIVLVSIILRKYRVKLVDGQDIRKVIGLVTKPTDEIWVIFEDL</sequence>
<evidence type="ECO:0000256" key="3">
    <source>
        <dbReference type="PIRSR" id="PIRSR602401-1"/>
    </source>
</evidence>
<dbReference type="GO" id="GO:0005506">
    <property type="term" value="F:iron ion binding"/>
    <property type="evidence" value="ECO:0007669"/>
    <property type="project" value="InterPro"/>
</dbReference>
<dbReference type="InterPro" id="IPR001128">
    <property type="entry name" value="Cyt_P450"/>
</dbReference>
<dbReference type="SUPFAM" id="SSF48264">
    <property type="entry name" value="Cytochrome P450"/>
    <property type="match status" value="1"/>
</dbReference>
<name>A0A1J1E8S6_9MYRI</name>
<accession>A0A1J1E8S6</accession>
<dbReference type="GO" id="GO:0020037">
    <property type="term" value="F:heme binding"/>
    <property type="evidence" value="ECO:0007669"/>
    <property type="project" value="InterPro"/>
</dbReference>
<feature type="transmembrane region" description="Helical" evidence="4">
    <location>
        <begin position="418"/>
        <end position="435"/>
    </location>
</feature>
<feature type="binding site" description="axial binding residue" evidence="3">
    <location>
        <position position="417"/>
    </location>
    <ligand>
        <name>heme</name>
        <dbReference type="ChEBI" id="CHEBI:30413"/>
    </ligand>
    <ligandPart>
        <name>Fe</name>
        <dbReference type="ChEBI" id="CHEBI:18248"/>
    </ligandPart>
</feature>
<dbReference type="PRINTS" id="PR00463">
    <property type="entry name" value="EP450I"/>
</dbReference>
<dbReference type="GO" id="GO:0016705">
    <property type="term" value="F:oxidoreductase activity, acting on paired donors, with incorporation or reduction of molecular oxygen"/>
    <property type="evidence" value="ECO:0007669"/>
    <property type="project" value="InterPro"/>
</dbReference>
<keyword evidence="3" id="KW-0349">Heme</keyword>
<protein>
    <submittedName>
        <fullName evidence="5">Cytochrome P450 20A1</fullName>
    </submittedName>
</protein>
<dbReference type="Gene3D" id="1.10.630.10">
    <property type="entry name" value="Cytochrome P450"/>
    <property type="match status" value="1"/>
</dbReference>
<keyword evidence="4" id="KW-1133">Transmembrane helix</keyword>
<dbReference type="InterPro" id="IPR036396">
    <property type="entry name" value="Cyt_P450_sf"/>
</dbReference>
<keyword evidence="3" id="KW-0408">Iron</keyword>
<keyword evidence="4" id="KW-0472">Membrane</keyword>
<dbReference type="AlphaFoldDB" id="A0A1J1E8S6"/>
<dbReference type="PANTHER" id="PTHR24280:SF4">
    <property type="entry name" value="CYTOCHROME P450 20A1"/>
    <property type="match status" value="1"/>
</dbReference>
<evidence type="ECO:0000256" key="1">
    <source>
        <dbReference type="ARBA" id="ARBA00010617"/>
    </source>
</evidence>
<dbReference type="GO" id="GO:0004497">
    <property type="term" value="F:monooxygenase activity"/>
    <property type="evidence" value="ECO:0007669"/>
    <property type="project" value="UniProtKB-KW"/>
</dbReference>
<dbReference type="EMBL" id="LC125386">
    <property type="protein sequence ID" value="BAV93936.1"/>
    <property type="molecule type" value="mRNA"/>
</dbReference>
<dbReference type="CDD" id="cd00302">
    <property type="entry name" value="cytochrome_P450"/>
    <property type="match status" value="1"/>
</dbReference>
<comment type="cofactor">
    <cofactor evidence="3">
        <name>heme</name>
        <dbReference type="ChEBI" id="CHEBI:30413"/>
    </cofactor>
</comment>
<evidence type="ECO:0000256" key="4">
    <source>
        <dbReference type="SAM" id="Phobius"/>
    </source>
</evidence>
<gene>
    <name evidence="5" type="primary">cyp20a1</name>
</gene>
<keyword evidence="3" id="KW-0479">Metal-binding</keyword>
<proteinExistence type="evidence at transcript level"/>
<keyword evidence="4" id="KW-0812">Transmembrane</keyword>
<reference evidence="5" key="1">
    <citation type="journal article" date="2017" name="FEBS Open Bio">
        <title>A novel cytochrome P450, CYP3201B1, is involved in (R)-mandelonitrile biosynthesis in a cyanogenic millipede.</title>
        <authorList>
            <person name="Yamaguchi T."/>
            <person name="Kuwahara Y."/>
            <person name="Asano Y."/>
        </authorList>
    </citation>
    <scope>NUCLEOTIDE SEQUENCE</scope>
</reference>